<evidence type="ECO:0000313" key="4">
    <source>
        <dbReference type="Proteomes" id="UP001596110"/>
    </source>
</evidence>
<evidence type="ECO:0000313" key="3">
    <source>
        <dbReference type="EMBL" id="MFC5630691.1"/>
    </source>
</evidence>
<comment type="caution">
    <text evidence="3">The sequence shown here is derived from an EMBL/GenBank/DDBJ whole genome shotgun (WGS) entry which is preliminary data.</text>
</comment>
<dbReference type="Proteomes" id="UP001596110">
    <property type="component" value="Unassembled WGS sequence"/>
</dbReference>
<dbReference type="InterPro" id="IPR058593">
    <property type="entry name" value="ARB_07466-like_C"/>
</dbReference>
<dbReference type="Pfam" id="PF26571">
    <property type="entry name" value="VldE"/>
    <property type="match status" value="1"/>
</dbReference>
<feature type="region of interest" description="Disordered" evidence="1">
    <location>
        <begin position="164"/>
        <end position="186"/>
    </location>
</feature>
<accession>A0ABW0UFI0</accession>
<dbReference type="SMART" id="SM00257">
    <property type="entry name" value="LysM"/>
    <property type="match status" value="1"/>
</dbReference>
<dbReference type="PROSITE" id="PS51782">
    <property type="entry name" value="LYSM"/>
    <property type="match status" value="1"/>
</dbReference>
<keyword evidence="4" id="KW-1185">Reference proteome</keyword>
<gene>
    <name evidence="3" type="ORF">ACFPQ3_03615</name>
</gene>
<dbReference type="InterPro" id="IPR018392">
    <property type="entry name" value="LysM"/>
</dbReference>
<organism evidence="3 4">
    <name type="scientific">Streptococcus caledonicus</name>
    <dbReference type="NCBI Taxonomy" id="2614158"/>
    <lineage>
        <taxon>Bacteria</taxon>
        <taxon>Bacillati</taxon>
        <taxon>Bacillota</taxon>
        <taxon>Bacilli</taxon>
        <taxon>Lactobacillales</taxon>
        <taxon>Streptococcaceae</taxon>
        <taxon>Streptococcus</taxon>
    </lineage>
</organism>
<dbReference type="EMBL" id="JBHSOJ010000015">
    <property type="protein sequence ID" value="MFC5630691.1"/>
    <property type="molecule type" value="Genomic_DNA"/>
</dbReference>
<evidence type="ECO:0000256" key="1">
    <source>
        <dbReference type="SAM" id="MobiDB-lite"/>
    </source>
</evidence>
<evidence type="ECO:0000259" key="2">
    <source>
        <dbReference type="PROSITE" id="PS51782"/>
    </source>
</evidence>
<name>A0ABW0UFI0_9STRE</name>
<dbReference type="RefSeq" id="WP_156805798.1">
    <property type="nucleotide sequence ID" value="NZ_JBHSOJ010000015.1"/>
</dbReference>
<sequence length="382" mass="40796">MKLTKKTLVTSTTVATLFVVSGMEVSAQENSSLNWTPRTIAEIQADAAKTSNSKTYTIKFGDTLSTIAAATDVDMYILAQINQISNLDLIFPDTVLKLSYDANNQLTAVEVTPPVSTGAVSEVVDEIPVTVINETEVTPNTSEATLVVEEVTEAFITEEVTVKPEETTQAISEAPVSEETEGETTTPIVEETTEVAVVETTTEETTIAATSVVETVTEAVTADETSIPTTSQAPAPEVYTVVSEAVETTTEATTVAVAPSSSAVSKPENAGLKPHVAAYKEEVAGLYGITSFSLYRPGDSGDHGKGLAVDFMVPVGSDLGDKVAQYAVDTMGARNISYIIWEQKFYSPWPSIYGPAYTWNPMPDRGGITANHYDHVHVSFNE</sequence>
<dbReference type="InterPro" id="IPR036779">
    <property type="entry name" value="LysM_dom_sf"/>
</dbReference>
<dbReference type="SUPFAM" id="SSF54106">
    <property type="entry name" value="LysM domain"/>
    <property type="match status" value="1"/>
</dbReference>
<protein>
    <submittedName>
        <fullName evidence="3">LysM peptidoglycan-binding domain-containing protein</fullName>
    </submittedName>
</protein>
<dbReference type="CDD" id="cd00118">
    <property type="entry name" value="LysM"/>
    <property type="match status" value="1"/>
</dbReference>
<reference evidence="4" key="1">
    <citation type="journal article" date="2019" name="Int. J. Syst. Evol. Microbiol.">
        <title>The Global Catalogue of Microorganisms (GCM) 10K type strain sequencing project: providing services to taxonomists for standard genome sequencing and annotation.</title>
        <authorList>
            <consortium name="The Broad Institute Genomics Platform"/>
            <consortium name="The Broad Institute Genome Sequencing Center for Infectious Disease"/>
            <person name="Wu L."/>
            <person name="Ma J."/>
        </authorList>
    </citation>
    <scope>NUCLEOTIDE SEQUENCE [LARGE SCALE GENOMIC DNA]</scope>
    <source>
        <strain evidence="4">DT43</strain>
    </source>
</reference>
<dbReference type="Pfam" id="PF01476">
    <property type="entry name" value="LysM"/>
    <property type="match status" value="1"/>
</dbReference>
<proteinExistence type="predicted"/>
<feature type="domain" description="LysM" evidence="2">
    <location>
        <begin position="54"/>
        <end position="98"/>
    </location>
</feature>
<dbReference type="Gene3D" id="3.10.350.10">
    <property type="entry name" value="LysM domain"/>
    <property type="match status" value="1"/>
</dbReference>